<dbReference type="GO" id="GO:0032481">
    <property type="term" value="P:positive regulation of type I interferon production"/>
    <property type="evidence" value="ECO:0007669"/>
    <property type="project" value="InterPro"/>
</dbReference>
<feature type="transmembrane region" description="Helical" evidence="1">
    <location>
        <begin position="121"/>
        <end position="140"/>
    </location>
</feature>
<evidence type="ECO:0000313" key="4">
    <source>
        <dbReference type="Proteomes" id="UP001054945"/>
    </source>
</evidence>
<keyword evidence="4" id="KW-1185">Reference proteome</keyword>
<dbReference type="GO" id="GO:0016239">
    <property type="term" value="P:positive regulation of macroautophagy"/>
    <property type="evidence" value="ECO:0007669"/>
    <property type="project" value="TreeGrafter"/>
</dbReference>
<evidence type="ECO:0000313" key="3">
    <source>
        <dbReference type="EMBL" id="GIY61645.1"/>
    </source>
</evidence>
<dbReference type="GO" id="GO:0035438">
    <property type="term" value="F:cyclic-di-GMP binding"/>
    <property type="evidence" value="ECO:0007669"/>
    <property type="project" value="TreeGrafter"/>
</dbReference>
<dbReference type="Gene3D" id="3.40.50.12100">
    <property type="entry name" value="Stimulator of interferon genes protein"/>
    <property type="match status" value="1"/>
</dbReference>
<dbReference type="InterPro" id="IPR029158">
    <property type="entry name" value="STING"/>
</dbReference>
<dbReference type="GO" id="GO:0000045">
    <property type="term" value="P:autophagosome assembly"/>
    <property type="evidence" value="ECO:0007669"/>
    <property type="project" value="TreeGrafter"/>
</dbReference>
<keyword evidence="1" id="KW-0812">Transmembrane</keyword>
<gene>
    <name evidence="3" type="primary">AVEN_163562_1</name>
    <name evidence="3" type="ORF">CEXT_636751</name>
</gene>
<comment type="caution">
    <text evidence="3">The sequence shown here is derived from an EMBL/GenBank/DDBJ whole genome shotgun (WGS) entry which is preliminary data.</text>
</comment>
<accession>A0AAV4UUQ7</accession>
<feature type="transmembrane region" description="Helical" evidence="1">
    <location>
        <begin position="51"/>
        <end position="76"/>
    </location>
</feature>
<proteinExistence type="predicted"/>
<evidence type="ECO:0000256" key="1">
    <source>
        <dbReference type="SAM" id="Phobius"/>
    </source>
</evidence>
<name>A0AAV4UUQ7_CAEEX</name>
<dbReference type="GO" id="GO:0005789">
    <property type="term" value="C:endoplasmic reticulum membrane"/>
    <property type="evidence" value="ECO:0007669"/>
    <property type="project" value="TreeGrafter"/>
</dbReference>
<dbReference type="PANTHER" id="PTHR34339:SF1">
    <property type="entry name" value="STIMULATOR OF INTERFERON GENES PROTEIN"/>
    <property type="match status" value="1"/>
</dbReference>
<dbReference type="EMBL" id="BPLR01013496">
    <property type="protein sequence ID" value="GIY61645.1"/>
    <property type="molecule type" value="Genomic_DNA"/>
</dbReference>
<dbReference type="GO" id="GO:0002218">
    <property type="term" value="P:activation of innate immune response"/>
    <property type="evidence" value="ECO:0007669"/>
    <property type="project" value="InterPro"/>
</dbReference>
<dbReference type="GO" id="GO:0005776">
    <property type="term" value="C:autophagosome"/>
    <property type="evidence" value="ECO:0007669"/>
    <property type="project" value="TreeGrafter"/>
</dbReference>
<dbReference type="InterPro" id="IPR038623">
    <property type="entry name" value="STING_C_sf"/>
</dbReference>
<evidence type="ECO:0000259" key="2">
    <source>
        <dbReference type="Pfam" id="PF15009"/>
    </source>
</evidence>
<sequence>MPIVKTKARSSTFMFCLLLFIAFISFVILSWKNDKLKNVLDFTDFSIFFALYSALTVIILTSIFHLVFVLATENWFGNEKIDLPIELWKHIENHKPLLFGILLFIFGSCCILPFLELRHILDFLHLICASLLFASIHALFDYDDVDLASSQNIEKSIGTLWAFGAYSAFYKIVLKDIVTRMRKFENEHKITLLVQELVIIYPLSCNANGSLNGRDGKITYVGKLDEIMDDQGANLNRSLSSTVYCIENEHIDTLVRKNIYIAAEIPSPLATLDEMKLVMNNVILKYHRDCFMHTLSSLIEGSSCIILEYDDLNPLDSEPLHSFLISRLRGRRESYQEKPKEMD</sequence>
<dbReference type="Pfam" id="PF15009">
    <property type="entry name" value="STING_LBD"/>
    <property type="match status" value="1"/>
</dbReference>
<organism evidence="3 4">
    <name type="scientific">Caerostris extrusa</name>
    <name type="common">Bark spider</name>
    <name type="synonym">Caerostris bankana</name>
    <dbReference type="NCBI Taxonomy" id="172846"/>
    <lineage>
        <taxon>Eukaryota</taxon>
        <taxon>Metazoa</taxon>
        <taxon>Ecdysozoa</taxon>
        <taxon>Arthropoda</taxon>
        <taxon>Chelicerata</taxon>
        <taxon>Arachnida</taxon>
        <taxon>Araneae</taxon>
        <taxon>Araneomorphae</taxon>
        <taxon>Entelegynae</taxon>
        <taxon>Araneoidea</taxon>
        <taxon>Araneidae</taxon>
        <taxon>Caerostris</taxon>
    </lineage>
</organism>
<feature type="transmembrane region" description="Helical" evidence="1">
    <location>
        <begin position="97"/>
        <end position="115"/>
    </location>
</feature>
<feature type="domain" description="STING ligand-binding" evidence="2">
    <location>
        <begin position="163"/>
        <end position="295"/>
    </location>
</feature>
<dbReference type="AlphaFoldDB" id="A0AAV4UUQ7"/>
<keyword evidence="1" id="KW-1133">Transmembrane helix</keyword>
<dbReference type="PANTHER" id="PTHR34339">
    <property type="entry name" value="STIMULATOR OF INTERFERON GENES PROTEIN"/>
    <property type="match status" value="1"/>
</dbReference>
<dbReference type="InterPro" id="IPR055432">
    <property type="entry name" value="STING_LBD"/>
</dbReference>
<keyword evidence="1" id="KW-0472">Membrane</keyword>
<reference evidence="3 4" key="1">
    <citation type="submission" date="2021-06" db="EMBL/GenBank/DDBJ databases">
        <title>Caerostris extrusa draft genome.</title>
        <authorList>
            <person name="Kono N."/>
            <person name="Arakawa K."/>
        </authorList>
    </citation>
    <scope>NUCLEOTIDE SEQUENCE [LARGE SCALE GENOMIC DNA]</scope>
</reference>
<feature type="transmembrane region" description="Helical" evidence="1">
    <location>
        <begin position="12"/>
        <end position="31"/>
    </location>
</feature>
<dbReference type="GO" id="GO:0061709">
    <property type="term" value="P:reticulophagy"/>
    <property type="evidence" value="ECO:0007669"/>
    <property type="project" value="TreeGrafter"/>
</dbReference>
<dbReference type="GO" id="GO:0061507">
    <property type="term" value="F:2',3'-cyclic GMP-AMP binding"/>
    <property type="evidence" value="ECO:0007669"/>
    <property type="project" value="TreeGrafter"/>
</dbReference>
<dbReference type="Proteomes" id="UP001054945">
    <property type="component" value="Unassembled WGS sequence"/>
</dbReference>
<dbReference type="GO" id="GO:0045087">
    <property type="term" value="P:innate immune response"/>
    <property type="evidence" value="ECO:0007669"/>
    <property type="project" value="TreeGrafter"/>
</dbReference>
<protein>
    <recommendedName>
        <fullName evidence="2">STING ligand-binding domain-containing protein</fullName>
    </recommendedName>
</protein>